<dbReference type="SUPFAM" id="SSF52374">
    <property type="entry name" value="Nucleotidylyl transferase"/>
    <property type="match status" value="1"/>
</dbReference>
<dbReference type="Pfam" id="PF03009">
    <property type="entry name" value="GDPD"/>
    <property type="match status" value="1"/>
</dbReference>
<evidence type="ECO:0000256" key="1">
    <source>
        <dbReference type="ARBA" id="ARBA00022679"/>
    </source>
</evidence>
<evidence type="ECO:0000313" key="5">
    <source>
        <dbReference type="Proteomes" id="UP000000927"/>
    </source>
</evidence>
<name>D5ETV5_XYLR2</name>
<evidence type="ECO:0000259" key="3">
    <source>
        <dbReference type="PROSITE" id="PS51704"/>
    </source>
</evidence>
<dbReference type="PANTHER" id="PTHR43793">
    <property type="entry name" value="FAD SYNTHASE"/>
    <property type="match status" value="1"/>
</dbReference>
<evidence type="ECO:0000313" key="4">
    <source>
        <dbReference type="EMBL" id="ADE83515.1"/>
    </source>
</evidence>
<dbReference type="EMBL" id="CP002006">
    <property type="protein sequence ID" value="ADE83515.1"/>
    <property type="molecule type" value="Genomic_DNA"/>
</dbReference>
<dbReference type="GO" id="GO:0006629">
    <property type="term" value="P:lipid metabolic process"/>
    <property type="evidence" value="ECO:0007669"/>
    <property type="project" value="InterPro"/>
</dbReference>
<dbReference type="STRING" id="264731.PRU_1767"/>
<proteinExistence type="predicted"/>
<dbReference type="eggNOG" id="COG0615">
    <property type="taxonomic scope" value="Bacteria"/>
</dbReference>
<keyword evidence="1" id="KW-0808">Transferase</keyword>
<dbReference type="InterPro" id="IPR030395">
    <property type="entry name" value="GP_PDE_dom"/>
</dbReference>
<dbReference type="GO" id="GO:0016779">
    <property type="term" value="F:nucleotidyltransferase activity"/>
    <property type="evidence" value="ECO:0007669"/>
    <property type="project" value="UniProtKB-KW"/>
</dbReference>
<dbReference type="InterPro" id="IPR050385">
    <property type="entry name" value="Archaeal_FAD_synthase"/>
</dbReference>
<gene>
    <name evidence="4" type="ordered locus">PRU_1767</name>
</gene>
<feature type="domain" description="GP-PDE" evidence="3">
    <location>
        <begin position="45"/>
        <end position="289"/>
    </location>
</feature>
<dbReference type="PROSITE" id="PS51704">
    <property type="entry name" value="GP_PDE"/>
    <property type="match status" value="1"/>
</dbReference>
<dbReference type="Gene3D" id="3.40.50.620">
    <property type="entry name" value="HUPs"/>
    <property type="match status" value="1"/>
</dbReference>
<dbReference type="NCBIfam" id="TIGR00125">
    <property type="entry name" value="cyt_tran_rel"/>
    <property type="match status" value="1"/>
</dbReference>
<sequence>MYIIFLWLSKRFTFTLHKVTSLFISKVCPPLSNGGTPSDIFYKKQYVAHGRFESCEYPNNSLSLYDYLINEGFKIVECDVMFTKDNVPVLCHDDNLLNFAKDDFGNSVNIKIDSIDFSEIIKYNFSITDKRTIKVTTLEELLSLCKENSICIELDLEKKFLGRRKYKILYELVKRYQMLNMVIWEVSPSDFYSISSIDNSLIYQIDHTWSFAKLDELKKKKKVASLIISSEWFPGFVDKDYKAIIEYGKSLGFIMKCATINEKSEADKMFCQGVDLITTDKLNMNSNKKNRILMDSEITKKSGKKVLTVGVYDMIHIGHVNLFKRAQALGDSLTVAVQKSEVVLKYKPQAKLVYSTEERMYMVKSIRFVDDVITYEGVDEIVKVADFDIFVTGPDQIHSGFQDAIKWCKNHGKEHVVLGRTEGISSSWLKEQIKQM</sequence>
<dbReference type="KEGG" id="pru:PRU_1767"/>
<keyword evidence="5" id="KW-1185">Reference proteome</keyword>
<dbReference type="Proteomes" id="UP000000927">
    <property type="component" value="Chromosome"/>
</dbReference>
<organism evidence="4 5">
    <name type="scientific">Xylanibacter ruminicola (strain ATCC 19189 / DSM 19721 / CIP 105475 / JCM 8958 / 23)</name>
    <name type="common">Prevotella ruminicola</name>
    <dbReference type="NCBI Taxonomy" id="264731"/>
    <lineage>
        <taxon>Bacteria</taxon>
        <taxon>Pseudomonadati</taxon>
        <taxon>Bacteroidota</taxon>
        <taxon>Bacteroidia</taxon>
        <taxon>Bacteroidales</taxon>
        <taxon>Prevotellaceae</taxon>
        <taxon>Xylanibacter</taxon>
    </lineage>
</organism>
<dbReference type="AlphaFoldDB" id="D5ETV5"/>
<dbReference type="SUPFAM" id="SSF51695">
    <property type="entry name" value="PLC-like phosphodiesterases"/>
    <property type="match status" value="1"/>
</dbReference>
<dbReference type="GO" id="GO:0008081">
    <property type="term" value="F:phosphoric diester hydrolase activity"/>
    <property type="evidence" value="ECO:0007669"/>
    <property type="project" value="InterPro"/>
</dbReference>
<dbReference type="InterPro" id="IPR017946">
    <property type="entry name" value="PLC-like_Pdiesterase_TIM-brl"/>
</dbReference>
<evidence type="ECO:0000256" key="2">
    <source>
        <dbReference type="ARBA" id="ARBA00022695"/>
    </source>
</evidence>
<dbReference type="InterPro" id="IPR004821">
    <property type="entry name" value="Cyt_trans-like"/>
</dbReference>
<dbReference type="eggNOG" id="COG0584">
    <property type="taxonomic scope" value="Bacteria"/>
</dbReference>
<dbReference type="HOGENOM" id="CLU_628305_0_0_10"/>
<dbReference type="Pfam" id="PF01467">
    <property type="entry name" value="CTP_transf_like"/>
    <property type="match status" value="1"/>
</dbReference>
<reference evidence="4 5" key="1">
    <citation type="journal article" date="2010" name="Microb. Ecol.">
        <title>Comparative genome analysis of Prevotella ruminicola and Prevotella bryantii: insights into their environmental niche.</title>
        <authorList>
            <consortium name="North American Consortium for Rumen Bacteria"/>
            <person name="Purushe J."/>
            <person name="Fouts D.E."/>
            <person name="Morrison M."/>
            <person name="White B.A."/>
            <person name="Mackie R.I."/>
            <person name="Coutinho P.M."/>
            <person name="Henrissat B."/>
            <person name="Nelson K.E."/>
        </authorList>
    </citation>
    <scope>NUCLEOTIDE SEQUENCE [LARGE SCALE GENOMIC DNA]</scope>
    <source>
        <strain evidence="5">ATCC 19189 / JCM 8958 / 23</strain>
    </source>
</reference>
<keyword evidence="2" id="KW-0548">Nucleotidyltransferase</keyword>
<dbReference type="PANTHER" id="PTHR43793:SF1">
    <property type="entry name" value="FAD SYNTHASE"/>
    <property type="match status" value="1"/>
</dbReference>
<dbReference type="Gene3D" id="3.20.20.190">
    <property type="entry name" value="Phosphatidylinositol (PI) phosphodiesterase"/>
    <property type="match status" value="1"/>
</dbReference>
<accession>D5ETV5</accession>
<protein>
    <submittedName>
        <fullName evidence="4">Glycerophosphoryl diester phosphodiesterase/cytidylyltransferase family protein</fullName>
    </submittedName>
</protein>
<dbReference type="InterPro" id="IPR014729">
    <property type="entry name" value="Rossmann-like_a/b/a_fold"/>
</dbReference>